<evidence type="ECO:0000313" key="1">
    <source>
        <dbReference type="EMBL" id="KAJ8641028.1"/>
    </source>
</evidence>
<gene>
    <name evidence="1" type="ORF">MRB53_017722</name>
</gene>
<keyword evidence="2" id="KW-1185">Reference proteome</keyword>
<protein>
    <submittedName>
        <fullName evidence="1">Uncharacterized protein</fullName>
    </submittedName>
</protein>
<evidence type="ECO:0000313" key="2">
    <source>
        <dbReference type="Proteomes" id="UP001234297"/>
    </source>
</evidence>
<organism evidence="1 2">
    <name type="scientific">Persea americana</name>
    <name type="common">Avocado</name>
    <dbReference type="NCBI Taxonomy" id="3435"/>
    <lineage>
        <taxon>Eukaryota</taxon>
        <taxon>Viridiplantae</taxon>
        <taxon>Streptophyta</taxon>
        <taxon>Embryophyta</taxon>
        <taxon>Tracheophyta</taxon>
        <taxon>Spermatophyta</taxon>
        <taxon>Magnoliopsida</taxon>
        <taxon>Magnoliidae</taxon>
        <taxon>Laurales</taxon>
        <taxon>Lauraceae</taxon>
        <taxon>Persea</taxon>
    </lineage>
</organism>
<accession>A0ACC2M6H8</accession>
<name>A0ACC2M6H8_PERAE</name>
<dbReference type="EMBL" id="CM056813">
    <property type="protein sequence ID" value="KAJ8641028.1"/>
    <property type="molecule type" value="Genomic_DNA"/>
</dbReference>
<sequence>MDAELLVDDVAGKDHGSTDDGWGSMSSSDDSIVLSSTLDFSDDGDDGAMSSSSSSSMTLHPSPEVDSNGPLYELSQLLVHLPIKRGLSRHYQGKSQSFTSLSNASCIEDLAKKSTPCSRKMMKSCKSYGGFLDCQKSFTPRACTRTISKKASKSSSSYLLSKKSRYIRCRTPISVQETL</sequence>
<proteinExistence type="predicted"/>
<reference evidence="1 2" key="1">
    <citation type="journal article" date="2022" name="Hortic Res">
        <title>A haplotype resolved chromosomal level avocado genome allows analysis of novel avocado genes.</title>
        <authorList>
            <person name="Nath O."/>
            <person name="Fletcher S.J."/>
            <person name="Hayward A."/>
            <person name="Shaw L.M."/>
            <person name="Masouleh A.K."/>
            <person name="Furtado A."/>
            <person name="Henry R.J."/>
            <person name="Mitter N."/>
        </authorList>
    </citation>
    <scope>NUCLEOTIDE SEQUENCE [LARGE SCALE GENOMIC DNA]</scope>
    <source>
        <strain evidence="2">cv. Hass</strain>
    </source>
</reference>
<dbReference type="Proteomes" id="UP001234297">
    <property type="component" value="Chromosome 5"/>
</dbReference>
<comment type="caution">
    <text evidence="1">The sequence shown here is derived from an EMBL/GenBank/DDBJ whole genome shotgun (WGS) entry which is preliminary data.</text>
</comment>